<reference evidence="4" key="1">
    <citation type="journal article" date="2019" name="Int. J. Syst. Evol. Microbiol.">
        <title>The Global Catalogue of Microorganisms (GCM) 10K type strain sequencing project: providing services to taxonomists for standard genome sequencing and annotation.</title>
        <authorList>
            <consortium name="The Broad Institute Genomics Platform"/>
            <consortium name="The Broad Institute Genome Sequencing Center for Infectious Disease"/>
            <person name="Wu L."/>
            <person name="Ma J."/>
        </authorList>
    </citation>
    <scope>NUCLEOTIDE SEQUENCE [LARGE SCALE GENOMIC DNA]</scope>
    <source>
        <strain evidence="4">CCUG 56401</strain>
    </source>
</reference>
<dbReference type="RefSeq" id="WP_263247971.1">
    <property type="nucleotide sequence ID" value="NZ_BAABLT010000043.1"/>
</dbReference>
<feature type="transmembrane region" description="Helical" evidence="1">
    <location>
        <begin position="96"/>
        <end position="115"/>
    </location>
</feature>
<dbReference type="InterPro" id="IPR000326">
    <property type="entry name" value="PAP2/HPO"/>
</dbReference>
<name>A0ABW3G0V8_9PSEU</name>
<feature type="transmembrane region" description="Helical" evidence="1">
    <location>
        <begin position="72"/>
        <end position="89"/>
    </location>
</feature>
<dbReference type="EMBL" id="JBHTIW010000043">
    <property type="protein sequence ID" value="MFD0923839.1"/>
    <property type="molecule type" value="Genomic_DNA"/>
</dbReference>
<evidence type="ECO:0000256" key="1">
    <source>
        <dbReference type="SAM" id="Phobius"/>
    </source>
</evidence>
<feature type="transmembrane region" description="Helical" evidence="1">
    <location>
        <begin position="135"/>
        <end position="154"/>
    </location>
</feature>
<keyword evidence="1" id="KW-1133">Transmembrane helix</keyword>
<sequence length="220" mass="23133">MTRTTTPAHAGGRVRIGAAGAGLLAAMLLLGWAVHDDVPGIDAAVRHAASGTAHTAFGHLAMLWLGVFNPRLPQIGLVLMVLWTAWAALRGRRDLALLLGRTTLVMAACAAEVQFKYLFRRELPIHLPPGMHRYAYPSGHTTAVAAFAIPLVILTARLAHRHWRTAAVLAAAIVTVTATCLVALGAHYFTDVVGATLGTTGVALLTAALLDLLPAKPRAA</sequence>
<feature type="transmembrane region" description="Helical" evidence="1">
    <location>
        <begin position="166"/>
        <end position="186"/>
    </location>
</feature>
<dbReference type="Pfam" id="PF01569">
    <property type="entry name" value="PAP2"/>
    <property type="match status" value="1"/>
</dbReference>
<protein>
    <submittedName>
        <fullName evidence="3">Phosphatase PAP2 family protein</fullName>
    </submittedName>
</protein>
<dbReference type="Proteomes" id="UP001597018">
    <property type="component" value="Unassembled WGS sequence"/>
</dbReference>
<evidence type="ECO:0000313" key="3">
    <source>
        <dbReference type="EMBL" id="MFD0923839.1"/>
    </source>
</evidence>
<comment type="caution">
    <text evidence="3">The sequence shown here is derived from an EMBL/GenBank/DDBJ whole genome shotgun (WGS) entry which is preliminary data.</text>
</comment>
<keyword evidence="1" id="KW-0472">Membrane</keyword>
<evidence type="ECO:0000313" key="4">
    <source>
        <dbReference type="Proteomes" id="UP001597018"/>
    </source>
</evidence>
<feature type="domain" description="Phosphatidic acid phosphatase type 2/haloperoxidase" evidence="2">
    <location>
        <begin position="99"/>
        <end position="207"/>
    </location>
</feature>
<keyword evidence="4" id="KW-1185">Reference proteome</keyword>
<keyword evidence="1" id="KW-0812">Transmembrane</keyword>
<dbReference type="SMART" id="SM00014">
    <property type="entry name" value="acidPPc"/>
    <property type="match status" value="1"/>
</dbReference>
<feature type="transmembrane region" description="Helical" evidence="1">
    <location>
        <begin position="192"/>
        <end position="213"/>
    </location>
</feature>
<proteinExistence type="predicted"/>
<feature type="transmembrane region" description="Helical" evidence="1">
    <location>
        <begin position="12"/>
        <end position="34"/>
    </location>
</feature>
<evidence type="ECO:0000259" key="2">
    <source>
        <dbReference type="SMART" id="SM00014"/>
    </source>
</evidence>
<accession>A0ABW3G0V8</accession>
<dbReference type="Gene3D" id="1.20.144.10">
    <property type="entry name" value="Phosphatidic acid phosphatase type 2/haloperoxidase"/>
    <property type="match status" value="1"/>
</dbReference>
<dbReference type="SUPFAM" id="SSF48317">
    <property type="entry name" value="Acid phosphatase/Vanadium-dependent haloperoxidase"/>
    <property type="match status" value="1"/>
</dbReference>
<gene>
    <name evidence="3" type="ORF">ACFQ16_29180</name>
</gene>
<dbReference type="InterPro" id="IPR036938">
    <property type="entry name" value="PAP2/HPO_sf"/>
</dbReference>
<organism evidence="3 4">
    <name type="scientific">Saccharopolyspora rosea</name>
    <dbReference type="NCBI Taxonomy" id="524884"/>
    <lineage>
        <taxon>Bacteria</taxon>
        <taxon>Bacillati</taxon>
        <taxon>Actinomycetota</taxon>
        <taxon>Actinomycetes</taxon>
        <taxon>Pseudonocardiales</taxon>
        <taxon>Pseudonocardiaceae</taxon>
        <taxon>Saccharopolyspora</taxon>
    </lineage>
</organism>